<dbReference type="Pfam" id="PF01381">
    <property type="entry name" value="HTH_3"/>
    <property type="match status" value="1"/>
</dbReference>
<dbReference type="EMBL" id="AKWD02000069">
    <property type="protein sequence ID" value="EMO51673.1"/>
    <property type="molecule type" value="Genomic_DNA"/>
</dbReference>
<organism evidence="3 4">
    <name type="scientific">Leptospira noguchii</name>
    <dbReference type="NCBI Taxonomy" id="28182"/>
    <lineage>
        <taxon>Bacteria</taxon>
        <taxon>Pseudomonadati</taxon>
        <taxon>Spirochaetota</taxon>
        <taxon>Spirochaetia</taxon>
        <taxon>Leptospirales</taxon>
        <taxon>Leptospiraceae</taxon>
        <taxon>Leptospira</taxon>
    </lineage>
</organism>
<gene>
    <name evidence="3" type="ORF">LEP1GSC172_0012</name>
</gene>
<protein>
    <submittedName>
        <fullName evidence="3">Putative bacteriophage CI repressor protein</fullName>
    </submittedName>
</protein>
<dbReference type="InterPro" id="IPR001387">
    <property type="entry name" value="Cro/C1-type_HTH"/>
</dbReference>
<dbReference type="PROSITE" id="PS50943">
    <property type="entry name" value="HTH_CROC1"/>
    <property type="match status" value="1"/>
</dbReference>
<feature type="domain" description="HTH cro/C1-type" evidence="2">
    <location>
        <begin position="21"/>
        <end position="75"/>
    </location>
</feature>
<evidence type="ECO:0000259" key="2">
    <source>
        <dbReference type="PROSITE" id="PS50943"/>
    </source>
</evidence>
<dbReference type="PANTHER" id="PTHR46558">
    <property type="entry name" value="TRACRIPTIONAL REGULATORY PROTEIN-RELATED-RELATED"/>
    <property type="match status" value="1"/>
</dbReference>
<dbReference type="Gene3D" id="1.10.260.40">
    <property type="entry name" value="lambda repressor-like DNA-binding domains"/>
    <property type="match status" value="1"/>
</dbReference>
<dbReference type="SMART" id="SM00530">
    <property type="entry name" value="HTH_XRE"/>
    <property type="match status" value="1"/>
</dbReference>
<dbReference type="NCBIfam" id="NF041951">
    <property type="entry name" value="phage_RstR"/>
    <property type="match status" value="1"/>
</dbReference>
<accession>M6VQ21</accession>
<comment type="caution">
    <text evidence="3">The sequence shown here is derived from an EMBL/GenBank/DDBJ whole genome shotgun (WGS) entry which is preliminary data.</text>
</comment>
<dbReference type="CDD" id="cd00093">
    <property type="entry name" value="HTH_XRE"/>
    <property type="match status" value="1"/>
</dbReference>
<dbReference type="Proteomes" id="UP000012112">
    <property type="component" value="Unassembled WGS sequence"/>
</dbReference>
<dbReference type="GO" id="GO:0003677">
    <property type="term" value="F:DNA binding"/>
    <property type="evidence" value="ECO:0007669"/>
    <property type="project" value="UniProtKB-KW"/>
</dbReference>
<keyword evidence="1" id="KW-0238">DNA-binding</keyword>
<evidence type="ECO:0000313" key="3">
    <source>
        <dbReference type="EMBL" id="EMO51673.1"/>
    </source>
</evidence>
<dbReference type="InterPro" id="IPR049639">
    <property type="entry name" value="RstR"/>
</dbReference>
<dbReference type="AlphaFoldDB" id="M6VQ21"/>
<evidence type="ECO:0000256" key="1">
    <source>
        <dbReference type="ARBA" id="ARBA00023125"/>
    </source>
</evidence>
<proteinExistence type="predicted"/>
<dbReference type="SUPFAM" id="SSF47413">
    <property type="entry name" value="lambda repressor-like DNA-binding domains"/>
    <property type="match status" value="1"/>
</dbReference>
<dbReference type="InterPro" id="IPR010982">
    <property type="entry name" value="Lambda_DNA-bd_dom_sf"/>
</dbReference>
<evidence type="ECO:0000313" key="4">
    <source>
        <dbReference type="Proteomes" id="UP000012112"/>
    </source>
</evidence>
<reference evidence="3 4" key="1">
    <citation type="submission" date="2013-01" db="EMBL/GenBank/DDBJ databases">
        <authorList>
            <person name="Harkins D.M."/>
            <person name="Durkin A.S."/>
            <person name="Brinkac L.M."/>
            <person name="Haft D.H."/>
            <person name="Selengut J.D."/>
            <person name="Sanka R."/>
            <person name="DePew J."/>
            <person name="Purushe J."/>
            <person name="Matthias M.A."/>
            <person name="Vinetz J.M."/>
            <person name="Sutton G.G."/>
            <person name="Nierman W.C."/>
            <person name="Fouts D.E."/>
        </authorList>
    </citation>
    <scope>NUCLEOTIDE SEQUENCE [LARGE SCALE GENOMIC DNA]</scope>
    <source>
        <strain evidence="3 4">HAI1536</strain>
    </source>
</reference>
<dbReference type="PANTHER" id="PTHR46558:SF4">
    <property type="entry name" value="DNA-BIDING PHAGE PROTEIN"/>
    <property type="match status" value="1"/>
</dbReference>
<name>M6VQ21_9LEPT</name>
<sequence length="129" mass="15015">MLEKVKSNTITQKMDIIFGKIKKLRQEHNWTQEELANKLGVQQKQVSAYERGVNFPSTEVLIKLAEVFDVSLDYLAFNKTASTKIDVKDRELLRYFEAIDRMEEKEKQTVKEILNLVLVQKKVKELANG</sequence>